<comment type="caution">
    <text evidence="8">The sequence shown here is derived from an EMBL/GenBank/DDBJ whole genome shotgun (WGS) entry which is preliminary data.</text>
</comment>
<dbReference type="Pfam" id="PF00520">
    <property type="entry name" value="Ion_trans"/>
    <property type="match status" value="1"/>
</dbReference>
<proteinExistence type="predicted"/>
<feature type="transmembrane region" description="Helical" evidence="6">
    <location>
        <begin position="180"/>
        <end position="202"/>
    </location>
</feature>
<dbReference type="AlphaFoldDB" id="A0A813DWA2"/>
<evidence type="ECO:0000256" key="3">
    <source>
        <dbReference type="ARBA" id="ARBA00022837"/>
    </source>
</evidence>
<reference evidence="8" key="1">
    <citation type="submission" date="2021-02" db="EMBL/GenBank/DDBJ databases">
        <authorList>
            <person name="Dougan E. K."/>
            <person name="Rhodes N."/>
            <person name="Thang M."/>
            <person name="Chan C."/>
        </authorList>
    </citation>
    <scope>NUCLEOTIDE SEQUENCE</scope>
</reference>
<dbReference type="PROSITE" id="PS00018">
    <property type="entry name" value="EF_HAND_1"/>
    <property type="match status" value="2"/>
</dbReference>
<dbReference type="SUPFAM" id="SSF81324">
    <property type="entry name" value="Voltage-gated potassium channels"/>
    <property type="match status" value="1"/>
</dbReference>
<dbReference type="Gene3D" id="1.10.287.70">
    <property type="match status" value="1"/>
</dbReference>
<dbReference type="InterPro" id="IPR027359">
    <property type="entry name" value="Volt_channel_dom_sf"/>
</dbReference>
<dbReference type="OMA" id="WNVFDYS"/>
<dbReference type="InterPro" id="IPR018247">
    <property type="entry name" value="EF_Hand_1_Ca_BS"/>
</dbReference>
<organism evidence="8 9">
    <name type="scientific">Polarella glacialis</name>
    <name type="common">Dinoflagellate</name>
    <dbReference type="NCBI Taxonomy" id="89957"/>
    <lineage>
        <taxon>Eukaryota</taxon>
        <taxon>Sar</taxon>
        <taxon>Alveolata</taxon>
        <taxon>Dinophyceae</taxon>
        <taxon>Suessiales</taxon>
        <taxon>Suessiaceae</taxon>
        <taxon>Polarella</taxon>
    </lineage>
</organism>
<keyword evidence="9" id="KW-1185">Reference proteome</keyword>
<dbReference type="GO" id="GO:0005248">
    <property type="term" value="F:voltage-gated sodium channel activity"/>
    <property type="evidence" value="ECO:0007669"/>
    <property type="project" value="TreeGrafter"/>
</dbReference>
<feature type="domain" description="EF-hand" evidence="7">
    <location>
        <begin position="344"/>
        <end position="379"/>
    </location>
</feature>
<dbReference type="PROSITE" id="PS50222">
    <property type="entry name" value="EF_HAND_2"/>
    <property type="match status" value="2"/>
</dbReference>
<dbReference type="InterPro" id="IPR002048">
    <property type="entry name" value="EF_hand_dom"/>
</dbReference>
<dbReference type="GO" id="GO:0001518">
    <property type="term" value="C:voltage-gated sodium channel complex"/>
    <property type="evidence" value="ECO:0007669"/>
    <property type="project" value="TreeGrafter"/>
</dbReference>
<dbReference type="EMBL" id="CAJNNV010004388">
    <property type="protein sequence ID" value="CAE8590641.1"/>
    <property type="molecule type" value="Genomic_DNA"/>
</dbReference>
<dbReference type="Pfam" id="PF13499">
    <property type="entry name" value="EF-hand_7"/>
    <property type="match status" value="1"/>
</dbReference>
<sequence>METIRGLLGKKTEEHPRLLTIFEQLNAEFREDIIKKRKHLASNPKFNAFIVALIFVNTIVIGVEVDNTRGSKLSDRLVYFILEFCFAIVFFFEMLIRINQLSWDYFVDPWNVFDYSLVVLSCSDIVVSVTKDDSESGGMRLASSLRIFRLLRVVRSIKGLKIVAGLWLIIQGILDSVRTVFWVACSCFIIIYCLAVALTTIAGHETSVREHWRLADVYVGSVSRSMITLLQVITLDSWTSDIARPLMGVAPITLGLLLIAIIVLTFGTLNILVAVMVERISCIAQDSKDTSSKVLERTENTLLHSMAEDFRKADKDNSGDLEFKEFRRMIRTKSMNSKLSLLGIRIDEAESLFELMDVDKSGTVTPQEFISGLQKVKGNAKGQDVVQLICFSQKQCLRATRFVERLHLLNDKADEIQKRLNKVGKSLSTELGYRKKAGERNDETWQRVAQKQQVLLRLDKDRQLDYPGLNGADGDLPGSYGI</sequence>
<feature type="domain" description="EF-hand" evidence="7">
    <location>
        <begin position="301"/>
        <end position="336"/>
    </location>
</feature>
<evidence type="ECO:0000256" key="5">
    <source>
        <dbReference type="ARBA" id="ARBA00023136"/>
    </source>
</evidence>
<name>A0A813DWA2_POLGL</name>
<dbReference type="CDD" id="cd00051">
    <property type="entry name" value="EFh"/>
    <property type="match status" value="1"/>
</dbReference>
<dbReference type="GO" id="GO:0005509">
    <property type="term" value="F:calcium ion binding"/>
    <property type="evidence" value="ECO:0007669"/>
    <property type="project" value="InterPro"/>
</dbReference>
<evidence type="ECO:0000256" key="2">
    <source>
        <dbReference type="ARBA" id="ARBA00022692"/>
    </source>
</evidence>
<evidence type="ECO:0000313" key="9">
    <source>
        <dbReference type="Proteomes" id="UP000654075"/>
    </source>
</evidence>
<evidence type="ECO:0000256" key="6">
    <source>
        <dbReference type="SAM" id="Phobius"/>
    </source>
</evidence>
<evidence type="ECO:0000313" key="8">
    <source>
        <dbReference type="EMBL" id="CAE8590641.1"/>
    </source>
</evidence>
<evidence type="ECO:0000256" key="1">
    <source>
        <dbReference type="ARBA" id="ARBA00004141"/>
    </source>
</evidence>
<dbReference type="Gene3D" id="1.20.120.350">
    <property type="entry name" value="Voltage-gated potassium channels. Chain C"/>
    <property type="match status" value="1"/>
</dbReference>
<dbReference type="PANTHER" id="PTHR10037">
    <property type="entry name" value="VOLTAGE-GATED CATION CHANNEL CALCIUM AND SODIUM"/>
    <property type="match status" value="1"/>
</dbReference>
<evidence type="ECO:0000256" key="4">
    <source>
        <dbReference type="ARBA" id="ARBA00022989"/>
    </source>
</evidence>
<feature type="transmembrane region" description="Helical" evidence="6">
    <location>
        <begin position="77"/>
        <end position="96"/>
    </location>
</feature>
<dbReference type="SMART" id="SM00054">
    <property type="entry name" value="EFh"/>
    <property type="match status" value="2"/>
</dbReference>
<dbReference type="OrthoDB" id="431720at2759"/>
<accession>A0A813DWA2</accession>
<dbReference type="Proteomes" id="UP000654075">
    <property type="component" value="Unassembled WGS sequence"/>
</dbReference>
<feature type="transmembrane region" description="Helical" evidence="6">
    <location>
        <begin position="46"/>
        <end position="65"/>
    </location>
</feature>
<keyword evidence="4 6" id="KW-1133">Transmembrane helix</keyword>
<dbReference type="Gene3D" id="1.10.238.10">
    <property type="entry name" value="EF-hand"/>
    <property type="match status" value="1"/>
</dbReference>
<feature type="transmembrane region" description="Helical" evidence="6">
    <location>
        <begin position="254"/>
        <end position="277"/>
    </location>
</feature>
<keyword evidence="5 6" id="KW-0472">Membrane</keyword>
<comment type="subcellular location">
    <subcellularLocation>
        <location evidence="1">Membrane</location>
        <topology evidence="1">Multi-pass membrane protein</topology>
    </subcellularLocation>
</comment>
<evidence type="ECO:0000259" key="7">
    <source>
        <dbReference type="PROSITE" id="PS50222"/>
    </source>
</evidence>
<dbReference type="InterPro" id="IPR011992">
    <property type="entry name" value="EF-hand-dom_pair"/>
</dbReference>
<protein>
    <recommendedName>
        <fullName evidence="7">EF-hand domain-containing protein</fullName>
    </recommendedName>
</protein>
<dbReference type="InterPro" id="IPR043203">
    <property type="entry name" value="VGCC_Ca_Na"/>
</dbReference>
<gene>
    <name evidence="8" type="ORF">PGLA1383_LOCUS9357</name>
</gene>
<keyword evidence="2 6" id="KW-0812">Transmembrane</keyword>
<dbReference type="SUPFAM" id="SSF47473">
    <property type="entry name" value="EF-hand"/>
    <property type="match status" value="1"/>
</dbReference>
<dbReference type="PANTHER" id="PTHR10037:SF62">
    <property type="entry name" value="SODIUM CHANNEL PROTEIN 60E"/>
    <property type="match status" value="1"/>
</dbReference>
<keyword evidence="3" id="KW-0106">Calcium</keyword>
<dbReference type="InterPro" id="IPR005821">
    <property type="entry name" value="Ion_trans_dom"/>
</dbReference>